<dbReference type="HOGENOM" id="CLU_022132_0_0_1"/>
<dbReference type="Bgee" id="ENSLACG00000015268">
    <property type="expression patterns" value="Expressed in pelvic fin and 5 other cell types or tissues"/>
</dbReference>
<evidence type="ECO:0000256" key="16">
    <source>
        <dbReference type="SAM" id="MobiDB-lite"/>
    </source>
</evidence>
<evidence type="ECO:0000256" key="14">
    <source>
        <dbReference type="ARBA" id="ARBA00023170"/>
    </source>
</evidence>
<dbReference type="KEGG" id="lcm:102347627"/>
<dbReference type="GO" id="GO:0006955">
    <property type="term" value="P:immune response"/>
    <property type="evidence" value="ECO:0007669"/>
    <property type="project" value="UniProtKB-ARBA"/>
</dbReference>
<dbReference type="EMBL" id="AFYH01067689">
    <property type="status" value="NOT_ANNOTATED_CDS"/>
    <property type="molecule type" value="Genomic_DNA"/>
</dbReference>
<keyword evidence="7" id="KW-0106">Calcium</keyword>
<name>H3B613_LATCH</name>
<dbReference type="FunFam" id="3.10.100.10:FF:000017">
    <property type="entry name" value="collectin-12 isoform X1"/>
    <property type="match status" value="1"/>
</dbReference>
<feature type="compositionally biased region" description="Low complexity" evidence="16">
    <location>
        <begin position="501"/>
        <end position="511"/>
    </location>
</feature>
<gene>
    <name evidence="19" type="primary">COLEC12</name>
</gene>
<dbReference type="GO" id="GO:0030246">
    <property type="term" value="F:carbohydrate binding"/>
    <property type="evidence" value="ECO:0007669"/>
    <property type="project" value="UniProtKB-KW"/>
</dbReference>
<dbReference type="OMA" id="LIHEALW"/>
<dbReference type="EMBL" id="AFYH01067684">
    <property type="status" value="NOT_ANNOTATED_CDS"/>
    <property type="molecule type" value="Genomic_DNA"/>
</dbReference>
<keyword evidence="4" id="KW-0479">Metal-binding</keyword>
<dbReference type="CDD" id="cd03590">
    <property type="entry name" value="CLECT_DC-SIGN_like"/>
    <property type="match status" value="1"/>
</dbReference>
<dbReference type="GO" id="GO:0016020">
    <property type="term" value="C:membrane"/>
    <property type="evidence" value="ECO:0007669"/>
    <property type="project" value="UniProtKB-SubCell"/>
</dbReference>
<evidence type="ECO:0000313" key="19">
    <source>
        <dbReference type="Ensembl" id="ENSLACP00000017334.1"/>
    </source>
</evidence>
<dbReference type="InterPro" id="IPR018378">
    <property type="entry name" value="C-type_lectin_CS"/>
</dbReference>
<dbReference type="Proteomes" id="UP000008672">
    <property type="component" value="Unassembled WGS sequence"/>
</dbReference>
<accession>H3B613</accession>
<keyword evidence="11" id="KW-0176">Collagen</keyword>
<dbReference type="InterPro" id="IPR058762">
    <property type="entry name" value="COLEC12_dom"/>
</dbReference>
<dbReference type="GeneTree" id="ENSGT00950000183074"/>
<dbReference type="EMBL" id="AFYH01067682">
    <property type="status" value="NOT_ANNOTATED_CDS"/>
    <property type="molecule type" value="Genomic_DNA"/>
</dbReference>
<dbReference type="InterPro" id="IPR016187">
    <property type="entry name" value="CTDL_fold"/>
</dbReference>
<dbReference type="CTD" id="81035"/>
<evidence type="ECO:0000256" key="1">
    <source>
        <dbReference type="ARBA" id="ARBA00004606"/>
    </source>
</evidence>
<feature type="compositionally biased region" description="Low complexity" evidence="16">
    <location>
        <begin position="532"/>
        <end position="541"/>
    </location>
</feature>
<dbReference type="STRING" id="7897.ENSLACP00000017334"/>
<keyword evidence="5" id="KW-0430">Lectin</keyword>
<keyword evidence="6" id="KW-0677">Repeat</keyword>
<dbReference type="SMART" id="SM00034">
    <property type="entry name" value="CLECT"/>
    <property type="match status" value="1"/>
</dbReference>
<dbReference type="OrthoDB" id="9896688at2759"/>
<evidence type="ECO:0000256" key="15">
    <source>
        <dbReference type="SAM" id="Coils"/>
    </source>
</evidence>
<proteinExistence type="predicted"/>
<sequence>MKDDFAEEEEMQSFGYKRFGIQEGTQCTKCKNNWALKFSIILLYVLCALLTITVAILGYKVVEKMDNVTEGMETSHKVYAEKLTAVETDIKKIDDHNGETVESTNTEMSRFKTDIQTLQQQLRDIADKATRNKGELDKLQETGQSLQSSQSSLSGLLDSNSNMIKNVNQTLQAYSGYVTNLQQDTIKITTDLQSQMQSQNKAIISINSLNGTQIQQRELIVTLQKSVDDTSQAIQKIRNDFQNLQQTVLQARKDTDWLKEKVQNLQALAVNNSAMARANNETLEDMSSQLLSLGGQMDNITVLAKANEMTLKDLQDHHKDHETTTAEKFQSFEDRIDLYERDINTIINNISYTAQHLRTLTSNLNDVRLSCTHTLNKHGDDLIVLNNTLTDVRVDTTTLRRQQNDLTSKLDIEVANLSMVMQEMKLVDTKHSQLIRNFTILQGPPGPRGTKGDRGPQGVPGPMGMKGDKGDRGETGLPGPRGEKGSTGQSGPSGDRGRQGSRGPPGSKGQRGSPGRGGGAGPKGDPGPPGSPGLDGLPGLAGIQGPQGLQGETGAPGVPGIRGPPGLPGLPGPPGPQGPPGPGKPLAIQSEAVPTPAARTSGCPAQWKNFKDKCYYFSTEEDTFDEAIKFCEERSSIMVIINDREEQQWLKKQINGKGSFWIGLTDRVKENEWVWLDGTPLNYTNWKMGQPDNWNHGHEPGEDCAGVIYAGSWNDFYCEDINYIICEKAQLSGL</sequence>
<dbReference type="Ensembl" id="ENSLACT00000017461.1">
    <property type="protein sequence ID" value="ENSLACP00000017334.1"/>
    <property type="gene ID" value="ENSLACG00000015268.2"/>
</dbReference>
<keyword evidence="9 17" id="KW-1133">Transmembrane helix</keyword>
<evidence type="ECO:0000256" key="5">
    <source>
        <dbReference type="ARBA" id="ARBA00022734"/>
    </source>
</evidence>
<feature type="coiled-coil region" evidence="15">
    <location>
        <begin position="101"/>
        <end position="128"/>
    </location>
</feature>
<dbReference type="GO" id="GO:0001570">
    <property type="term" value="P:vasculogenesis"/>
    <property type="evidence" value="ECO:0007669"/>
    <property type="project" value="Ensembl"/>
</dbReference>
<dbReference type="AlphaFoldDB" id="H3B613"/>
<keyword evidence="12 17" id="KW-0472">Membrane</keyword>
<reference evidence="20" key="1">
    <citation type="submission" date="2011-08" db="EMBL/GenBank/DDBJ databases">
        <title>The draft genome of Latimeria chalumnae.</title>
        <authorList>
            <person name="Di Palma F."/>
            <person name="Alfoldi J."/>
            <person name="Johnson J."/>
            <person name="Berlin A."/>
            <person name="Gnerre S."/>
            <person name="Jaffe D."/>
            <person name="MacCallum I."/>
            <person name="Young S."/>
            <person name="Walker B.J."/>
            <person name="Lander E."/>
            <person name="Lindblad-Toh K."/>
        </authorList>
    </citation>
    <scope>NUCLEOTIDE SEQUENCE [LARGE SCALE GENOMIC DNA]</scope>
    <source>
        <strain evidence="20">Wild caught</strain>
    </source>
</reference>
<dbReference type="Gene3D" id="3.10.100.10">
    <property type="entry name" value="Mannose-Binding Protein A, subunit A"/>
    <property type="match status" value="1"/>
</dbReference>
<dbReference type="RefSeq" id="XP_005995777.1">
    <property type="nucleotide sequence ID" value="XM_005995715.1"/>
</dbReference>
<dbReference type="GO" id="GO:0046872">
    <property type="term" value="F:metal ion binding"/>
    <property type="evidence" value="ECO:0007669"/>
    <property type="project" value="UniProtKB-KW"/>
</dbReference>
<dbReference type="eggNOG" id="ENOG502QQKQ">
    <property type="taxonomic scope" value="Eukaryota"/>
</dbReference>
<dbReference type="Pfam" id="PF26004">
    <property type="entry name" value="COLEC12"/>
    <property type="match status" value="1"/>
</dbReference>
<dbReference type="InterPro" id="IPR016186">
    <property type="entry name" value="C-type_lectin-like/link_sf"/>
</dbReference>
<dbReference type="Pfam" id="PF01391">
    <property type="entry name" value="Collagen"/>
    <property type="match status" value="2"/>
</dbReference>
<evidence type="ECO:0000256" key="2">
    <source>
        <dbReference type="ARBA" id="ARBA00017460"/>
    </source>
</evidence>
<dbReference type="InterPro" id="IPR001304">
    <property type="entry name" value="C-type_lectin-like"/>
</dbReference>
<dbReference type="InterPro" id="IPR050111">
    <property type="entry name" value="C-type_lectin/snaclec_domain"/>
</dbReference>
<dbReference type="InParanoid" id="H3B613"/>
<dbReference type="Pfam" id="PF00059">
    <property type="entry name" value="Lectin_C"/>
    <property type="match status" value="1"/>
</dbReference>
<organism evidence="19 20">
    <name type="scientific">Latimeria chalumnae</name>
    <name type="common">Coelacanth</name>
    <dbReference type="NCBI Taxonomy" id="7897"/>
    <lineage>
        <taxon>Eukaryota</taxon>
        <taxon>Metazoa</taxon>
        <taxon>Chordata</taxon>
        <taxon>Craniata</taxon>
        <taxon>Vertebrata</taxon>
        <taxon>Euteleostomi</taxon>
        <taxon>Coelacanthiformes</taxon>
        <taxon>Coelacanthidae</taxon>
        <taxon>Latimeria</taxon>
    </lineage>
</organism>
<feature type="region of interest" description="Disordered" evidence="16">
    <location>
        <begin position="439"/>
        <end position="602"/>
    </location>
</feature>
<evidence type="ECO:0000256" key="7">
    <source>
        <dbReference type="ARBA" id="ARBA00022837"/>
    </source>
</evidence>
<dbReference type="EMBL" id="AFYH01067680">
    <property type="status" value="NOT_ANNOTATED_CDS"/>
    <property type="molecule type" value="Genomic_DNA"/>
</dbReference>
<evidence type="ECO:0000256" key="8">
    <source>
        <dbReference type="ARBA" id="ARBA00022968"/>
    </source>
</evidence>
<feature type="domain" description="C-type lectin" evidence="18">
    <location>
        <begin position="610"/>
        <end position="727"/>
    </location>
</feature>
<keyword evidence="13" id="KW-1015">Disulfide bond</keyword>
<dbReference type="InterPro" id="IPR033989">
    <property type="entry name" value="CD209-like_CTLD"/>
</dbReference>
<protein>
    <recommendedName>
        <fullName evidence="2">Collectin-12</fullName>
    </recommendedName>
</protein>
<dbReference type="FunCoup" id="H3B613">
    <property type="interactions" value="656"/>
</dbReference>
<dbReference type="PANTHER" id="PTHR22803">
    <property type="entry name" value="MANNOSE, PHOSPHOLIPASE, LECTIN RECEPTOR RELATED"/>
    <property type="match status" value="1"/>
</dbReference>
<feature type="coiled-coil region" evidence="15">
    <location>
        <begin position="227"/>
        <end position="254"/>
    </location>
</feature>
<evidence type="ECO:0000256" key="9">
    <source>
        <dbReference type="ARBA" id="ARBA00022989"/>
    </source>
</evidence>
<dbReference type="EMBL" id="AFYH01067686">
    <property type="status" value="NOT_ANNOTATED_CDS"/>
    <property type="molecule type" value="Genomic_DNA"/>
</dbReference>
<evidence type="ECO:0000259" key="18">
    <source>
        <dbReference type="PROSITE" id="PS50041"/>
    </source>
</evidence>
<evidence type="ECO:0000256" key="3">
    <source>
        <dbReference type="ARBA" id="ARBA00022692"/>
    </source>
</evidence>
<dbReference type="EMBL" id="AFYH01067683">
    <property type="status" value="NOT_ANNOTATED_CDS"/>
    <property type="molecule type" value="Genomic_DNA"/>
</dbReference>
<dbReference type="PROSITE" id="PS00615">
    <property type="entry name" value="C_TYPE_LECTIN_1"/>
    <property type="match status" value="1"/>
</dbReference>
<keyword evidence="14" id="KW-0675">Receptor</keyword>
<evidence type="ECO:0000256" key="17">
    <source>
        <dbReference type="SAM" id="Phobius"/>
    </source>
</evidence>
<dbReference type="PROSITE" id="PS50041">
    <property type="entry name" value="C_TYPE_LECTIN_2"/>
    <property type="match status" value="1"/>
</dbReference>
<evidence type="ECO:0000256" key="11">
    <source>
        <dbReference type="ARBA" id="ARBA00023119"/>
    </source>
</evidence>
<dbReference type="SUPFAM" id="SSF56436">
    <property type="entry name" value="C-type lectin-like"/>
    <property type="match status" value="1"/>
</dbReference>
<keyword evidence="20" id="KW-1185">Reference proteome</keyword>
<feature type="transmembrane region" description="Helical" evidence="17">
    <location>
        <begin position="38"/>
        <end position="59"/>
    </location>
</feature>
<comment type="subcellular location">
    <subcellularLocation>
        <location evidence="1">Membrane</location>
        <topology evidence="1">Single-pass type II membrane protein</topology>
    </subcellularLocation>
</comment>
<evidence type="ECO:0000256" key="4">
    <source>
        <dbReference type="ARBA" id="ARBA00022723"/>
    </source>
</evidence>
<dbReference type="EMBL" id="AFYH01067681">
    <property type="status" value="NOT_ANNOTATED_CDS"/>
    <property type="molecule type" value="Genomic_DNA"/>
</dbReference>
<dbReference type="InterPro" id="IPR008160">
    <property type="entry name" value="Collagen"/>
</dbReference>
<dbReference type="EMBL" id="AFYH01067688">
    <property type="status" value="NOT_ANNOTATED_CDS"/>
    <property type="molecule type" value="Genomic_DNA"/>
</dbReference>
<feature type="compositionally biased region" description="Pro residues" evidence="16">
    <location>
        <begin position="565"/>
        <end position="583"/>
    </location>
</feature>
<evidence type="ECO:0000256" key="6">
    <source>
        <dbReference type="ARBA" id="ARBA00022737"/>
    </source>
</evidence>
<keyword evidence="8" id="KW-0735">Signal-anchor</keyword>
<dbReference type="EMBL" id="AFYH01067685">
    <property type="status" value="NOT_ANNOTATED_CDS"/>
    <property type="molecule type" value="Genomic_DNA"/>
</dbReference>
<feature type="compositionally biased region" description="Gly residues" evidence="16">
    <location>
        <begin position="512"/>
        <end position="524"/>
    </location>
</feature>
<dbReference type="EMBL" id="AFYH01067687">
    <property type="status" value="NOT_ANNOTATED_CDS"/>
    <property type="molecule type" value="Genomic_DNA"/>
</dbReference>
<evidence type="ECO:0000256" key="10">
    <source>
        <dbReference type="ARBA" id="ARBA00023054"/>
    </source>
</evidence>
<dbReference type="GO" id="GO:0005581">
    <property type="term" value="C:collagen trimer"/>
    <property type="evidence" value="ECO:0007669"/>
    <property type="project" value="UniProtKB-KW"/>
</dbReference>
<reference evidence="19" key="3">
    <citation type="submission" date="2025-09" db="UniProtKB">
        <authorList>
            <consortium name="Ensembl"/>
        </authorList>
    </citation>
    <scope>IDENTIFICATION</scope>
</reference>
<keyword evidence="10 15" id="KW-0175">Coiled coil</keyword>
<reference evidence="19" key="2">
    <citation type="submission" date="2025-08" db="UniProtKB">
        <authorList>
            <consortium name="Ensembl"/>
        </authorList>
    </citation>
    <scope>IDENTIFICATION</scope>
</reference>
<evidence type="ECO:0000313" key="20">
    <source>
        <dbReference type="Proteomes" id="UP000008672"/>
    </source>
</evidence>
<dbReference type="GeneID" id="102347627"/>
<evidence type="ECO:0000256" key="12">
    <source>
        <dbReference type="ARBA" id="ARBA00023136"/>
    </source>
</evidence>
<keyword evidence="3 17" id="KW-0812">Transmembrane</keyword>
<evidence type="ECO:0000256" key="13">
    <source>
        <dbReference type="ARBA" id="ARBA00023157"/>
    </source>
</evidence>